<dbReference type="InterPro" id="IPR002104">
    <property type="entry name" value="Integrase_catalytic"/>
</dbReference>
<dbReference type="EMBL" id="AQHV01000001">
    <property type="protein sequence ID" value="KKB59991.1"/>
    <property type="molecule type" value="Genomic_DNA"/>
</dbReference>
<dbReference type="SUPFAM" id="SSF56349">
    <property type="entry name" value="DNA breaking-rejoining enzymes"/>
    <property type="match status" value="1"/>
</dbReference>
<dbReference type="InterPro" id="IPR050090">
    <property type="entry name" value="Tyrosine_recombinase_XerCD"/>
</dbReference>
<accession>A0A0F5JQ99</accession>
<dbReference type="InterPro" id="IPR035386">
    <property type="entry name" value="Arm-DNA-bind_5"/>
</dbReference>
<dbReference type="AlphaFoldDB" id="A0A0F5JQ99"/>
<comment type="caution">
    <text evidence="5">The sequence shown here is derived from an EMBL/GenBank/DDBJ whole genome shotgun (WGS) entry which is preliminary data.</text>
</comment>
<keyword evidence="3" id="KW-0233">DNA recombination</keyword>
<protein>
    <recommendedName>
        <fullName evidence="4">Tyr recombinase domain-containing protein</fullName>
    </recommendedName>
</protein>
<dbReference type="PANTHER" id="PTHR30349">
    <property type="entry name" value="PHAGE INTEGRASE-RELATED"/>
    <property type="match status" value="1"/>
</dbReference>
<dbReference type="GO" id="GO:0015074">
    <property type="term" value="P:DNA integration"/>
    <property type="evidence" value="ECO:0007669"/>
    <property type="project" value="InterPro"/>
</dbReference>
<dbReference type="InterPro" id="IPR013762">
    <property type="entry name" value="Integrase-like_cat_sf"/>
</dbReference>
<proteinExistence type="inferred from homology"/>
<reference evidence="5 6" key="1">
    <citation type="submission" date="2013-04" db="EMBL/GenBank/DDBJ databases">
        <title>The Genome Sequence of Parabacteroides goldsteinii DSM 19448.</title>
        <authorList>
            <consortium name="The Broad Institute Genomics Platform"/>
            <person name="Earl A."/>
            <person name="Ward D."/>
            <person name="Feldgarden M."/>
            <person name="Gevers D."/>
            <person name="Martens E."/>
            <person name="Sakamoto M."/>
            <person name="Benno Y."/>
            <person name="Song Y."/>
            <person name="Liu C."/>
            <person name="Lee J."/>
            <person name="Bolanos M."/>
            <person name="Vaisanen M.L."/>
            <person name="Finegold S.M."/>
            <person name="Walker B."/>
            <person name="Young S."/>
            <person name="Zeng Q."/>
            <person name="Gargeya S."/>
            <person name="Fitzgerald M."/>
            <person name="Haas B."/>
            <person name="Abouelleil A."/>
            <person name="Allen A.W."/>
            <person name="Alvarado L."/>
            <person name="Arachchi H.M."/>
            <person name="Berlin A.M."/>
            <person name="Chapman S.B."/>
            <person name="Gainer-Dewar J."/>
            <person name="Goldberg J."/>
            <person name="Griggs A."/>
            <person name="Gujja S."/>
            <person name="Hansen M."/>
            <person name="Howarth C."/>
            <person name="Imamovic A."/>
            <person name="Ireland A."/>
            <person name="Larimer J."/>
            <person name="McCowan C."/>
            <person name="Murphy C."/>
            <person name="Pearson M."/>
            <person name="Poon T.W."/>
            <person name="Priest M."/>
            <person name="Roberts A."/>
            <person name="Saif S."/>
            <person name="Shea T."/>
            <person name="Sisk P."/>
            <person name="Sykes S."/>
            <person name="Wortman J."/>
            <person name="Nusbaum C."/>
            <person name="Birren B."/>
        </authorList>
    </citation>
    <scope>NUCLEOTIDE SEQUENCE [LARGE SCALE GENOMIC DNA]</scope>
    <source>
        <strain evidence="5 6">DSM 19448</strain>
    </source>
</reference>
<dbReference type="Proteomes" id="UP000033047">
    <property type="component" value="Unassembled WGS sequence"/>
</dbReference>
<organism evidence="5 6">
    <name type="scientific">Parabacteroides goldsteinii DSM 19448 = WAL 12034</name>
    <dbReference type="NCBI Taxonomy" id="927665"/>
    <lineage>
        <taxon>Bacteria</taxon>
        <taxon>Pseudomonadati</taxon>
        <taxon>Bacteroidota</taxon>
        <taxon>Bacteroidia</taxon>
        <taxon>Bacteroidales</taxon>
        <taxon>Tannerellaceae</taxon>
        <taxon>Parabacteroides</taxon>
    </lineage>
</organism>
<gene>
    <name evidence="5" type="ORF">HMPREF1535_00265</name>
</gene>
<keyword evidence="2" id="KW-0238">DNA-binding</keyword>
<dbReference type="GO" id="GO:0006310">
    <property type="term" value="P:DNA recombination"/>
    <property type="evidence" value="ECO:0007669"/>
    <property type="project" value="UniProtKB-KW"/>
</dbReference>
<dbReference type="HOGENOM" id="CLU_033139_7_0_10"/>
<evidence type="ECO:0000313" key="5">
    <source>
        <dbReference type="EMBL" id="KKB59991.1"/>
    </source>
</evidence>
<comment type="similarity">
    <text evidence="1">Belongs to the 'phage' integrase family.</text>
</comment>
<dbReference type="InterPro" id="IPR011010">
    <property type="entry name" value="DNA_brk_join_enz"/>
</dbReference>
<dbReference type="RefSeq" id="WP_052716633.1">
    <property type="nucleotide sequence ID" value="NZ_KQ033912.1"/>
</dbReference>
<dbReference type="Pfam" id="PF17293">
    <property type="entry name" value="Arm-DNA-bind_5"/>
    <property type="match status" value="1"/>
</dbReference>
<dbReference type="GO" id="GO:0003677">
    <property type="term" value="F:DNA binding"/>
    <property type="evidence" value="ECO:0007669"/>
    <property type="project" value="UniProtKB-KW"/>
</dbReference>
<feature type="domain" description="Tyr recombinase" evidence="4">
    <location>
        <begin position="236"/>
        <end position="424"/>
    </location>
</feature>
<dbReference type="STRING" id="927665.HMPREF1535_00265"/>
<dbReference type="InterPro" id="IPR010998">
    <property type="entry name" value="Integrase_recombinase_N"/>
</dbReference>
<name>A0A0F5JQ99_9BACT</name>
<dbReference type="InterPro" id="IPR025269">
    <property type="entry name" value="SAM-like_dom"/>
</dbReference>
<dbReference type="CDD" id="cd01185">
    <property type="entry name" value="INTN1_C_like"/>
    <property type="match status" value="1"/>
</dbReference>
<evidence type="ECO:0000259" key="4">
    <source>
        <dbReference type="PROSITE" id="PS51898"/>
    </source>
</evidence>
<dbReference type="Gene3D" id="1.10.443.10">
    <property type="entry name" value="Intergrase catalytic core"/>
    <property type="match status" value="1"/>
</dbReference>
<evidence type="ECO:0000313" key="6">
    <source>
        <dbReference type="Proteomes" id="UP000033047"/>
    </source>
</evidence>
<dbReference type="PROSITE" id="PS51898">
    <property type="entry name" value="TYR_RECOMBINASE"/>
    <property type="match status" value="1"/>
</dbReference>
<evidence type="ECO:0000256" key="3">
    <source>
        <dbReference type="ARBA" id="ARBA00023172"/>
    </source>
</evidence>
<dbReference type="PANTHER" id="PTHR30349:SF64">
    <property type="entry name" value="PROPHAGE INTEGRASE INTD-RELATED"/>
    <property type="match status" value="1"/>
</dbReference>
<sequence length="430" mass="49547">MAGLEPKFILKEPNRGTHTLIYLFLNWKGKRLKISTSETIIPEYWDKDNQRPISNKKQLRTLAPILQKELSILSIKLDEIDLFVNDLILDLKRDKTVSLDTIQKRVLEFLGRKMIEEVKPVNFIEYFTSVVTRMENGTYLTDKGTKYSPNTIKSYKSNLLLLTDFEKEIGCINIEEIDIDFYNSLLQYCNQIGFRTNTTGSVIKRIKAVLHTAFEEGISKNTIFQSNNFKAVKEKVYNIYLTSEELKKLIDLPLSGTYEKYRDVFLIGCYVAQRYSDYSRISPEHIQTTGNGNKVIDLVQIKTKQRVLIPFLFPELDTLLQKYDYKVPKIVEQPFNRALKKIGELAGIDKEVVLTENIGGETKERLVKKYELITSHTARRTGATNLFLLGYSAIQIMKVTGHTTAESLMDYIKVSLEENADKMATQIETE</sequence>
<evidence type="ECO:0000256" key="2">
    <source>
        <dbReference type="ARBA" id="ARBA00023125"/>
    </source>
</evidence>
<evidence type="ECO:0000256" key="1">
    <source>
        <dbReference type="ARBA" id="ARBA00008857"/>
    </source>
</evidence>
<dbReference type="Gene3D" id="1.10.150.130">
    <property type="match status" value="1"/>
</dbReference>
<dbReference type="Pfam" id="PF13102">
    <property type="entry name" value="Phage_int_SAM_5"/>
    <property type="match status" value="1"/>
</dbReference>
<dbReference type="PATRIC" id="fig|927665.4.peg.266"/>